<accession>F6PUL4</accession>
<dbReference type="InterPro" id="IPR017907">
    <property type="entry name" value="Znf_RING_CS"/>
</dbReference>
<evidence type="ECO:0000256" key="9">
    <source>
        <dbReference type="RuleBase" id="RU367105"/>
    </source>
</evidence>
<dbReference type="GO" id="GO:0061630">
    <property type="term" value="F:ubiquitin protein ligase activity"/>
    <property type="evidence" value="ECO:0000318"/>
    <property type="project" value="GO_Central"/>
</dbReference>
<proteinExistence type="inferred from homology"/>
<feature type="compositionally biased region" description="Basic and acidic residues" evidence="10">
    <location>
        <begin position="112"/>
        <end position="124"/>
    </location>
</feature>
<dbReference type="GeneTree" id="ENSGT00940000154578"/>
<evidence type="ECO:0000256" key="8">
    <source>
        <dbReference type="PROSITE-ProRule" id="PRU00175"/>
    </source>
</evidence>
<keyword evidence="13" id="KW-1185">Reference proteome</keyword>
<dbReference type="InterPro" id="IPR048409">
    <property type="entry name" value="DTX3L_KH-like"/>
</dbReference>
<keyword evidence="7 9" id="KW-0862">Zinc</keyword>
<dbReference type="PANTHER" id="PTHR12622">
    <property type="entry name" value="DELTEX-RELATED"/>
    <property type="match status" value="1"/>
</dbReference>
<dbReference type="Pfam" id="PF21717">
    <property type="entry name" value="DTX3L_a-b"/>
    <property type="match status" value="1"/>
</dbReference>
<dbReference type="Pfam" id="PF23222">
    <property type="entry name" value="RRM_PARP14_1"/>
    <property type="match status" value="1"/>
</dbReference>
<feature type="domain" description="RING-type" evidence="11">
    <location>
        <begin position="577"/>
        <end position="616"/>
    </location>
</feature>
<reference evidence="12" key="3">
    <citation type="submission" date="2025-09" db="UniProtKB">
        <authorList>
            <consortium name="Ensembl"/>
        </authorList>
    </citation>
    <scope>IDENTIFICATION</scope>
</reference>
<dbReference type="Ensembl" id="ENSMODT00000023237.4">
    <property type="protein sequence ID" value="ENSMODP00000022832.3"/>
    <property type="gene ID" value="ENSMODG00000018311.4"/>
</dbReference>
<dbReference type="OMA" id="FKYICPD"/>
<keyword evidence="9" id="KW-0963">Cytoplasm</keyword>
<dbReference type="InParanoid" id="F6PUL4"/>
<dbReference type="GO" id="GO:0007219">
    <property type="term" value="P:Notch signaling pathway"/>
    <property type="evidence" value="ECO:0000318"/>
    <property type="project" value="GO_Central"/>
</dbReference>
<dbReference type="FunCoup" id="F6PUL4">
    <property type="interactions" value="921"/>
</dbReference>
<keyword evidence="5 9" id="KW-0479">Metal-binding</keyword>
<dbReference type="FunFam" id="3.30.390.130:FF:000001">
    <property type="entry name" value="Probable E3 ubiquitin-protein ligase DTX3"/>
    <property type="match status" value="1"/>
</dbReference>
<dbReference type="InterPro" id="IPR039398">
    <property type="entry name" value="Deltex_fam"/>
</dbReference>
<dbReference type="CDD" id="cd09633">
    <property type="entry name" value="Deltex_C"/>
    <property type="match status" value="1"/>
</dbReference>
<name>F6PUL4_MONDO</name>
<dbReference type="InterPro" id="IPR039399">
    <property type="entry name" value="Deltex_C_sf"/>
</dbReference>
<dbReference type="GO" id="GO:0005737">
    <property type="term" value="C:cytoplasm"/>
    <property type="evidence" value="ECO:0007669"/>
    <property type="project" value="UniProtKB-SubCell"/>
</dbReference>
<protein>
    <recommendedName>
        <fullName evidence="9">E3 ubiquitin-protein ligase</fullName>
        <ecNumber evidence="9">2.3.2.27</ecNumber>
    </recommendedName>
</protein>
<dbReference type="InterPro" id="IPR048418">
    <property type="entry name" value="DTX3L_a/b_dom"/>
</dbReference>
<dbReference type="Gene3D" id="3.30.390.130">
    <property type="match status" value="1"/>
</dbReference>
<dbReference type="Proteomes" id="UP000002280">
    <property type="component" value="Chromosome 4"/>
</dbReference>
<dbReference type="PROSITE" id="PS00518">
    <property type="entry name" value="ZF_RING_1"/>
    <property type="match status" value="1"/>
</dbReference>
<dbReference type="Gene3D" id="3.30.40.10">
    <property type="entry name" value="Zinc/RING finger domain, C3HC4 (zinc finger)"/>
    <property type="match status" value="1"/>
</dbReference>
<dbReference type="InterPro" id="IPR039396">
    <property type="entry name" value="Deltex_C"/>
</dbReference>
<reference evidence="12 13" key="1">
    <citation type="journal article" date="2007" name="Nature">
        <title>Genome of the marsupial Monodelphis domestica reveals innovation in non-coding sequences.</title>
        <authorList>
            <person name="Mikkelsen T.S."/>
            <person name="Wakefield M.J."/>
            <person name="Aken B."/>
            <person name="Amemiya C.T."/>
            <person name="Chang J.L."/>
            <person name="Duke S."/>
            <person name="Garber M."/>
            <person name="Gentles A.J."/>
            <person name="Goodstadt L."/>
            <person name="Heger A."/>
            <person name="Jurka J."/>
            <person name="Kamal M."/>
            <person name="Mauceli E."/>
            <person name="Searle S.M."/>
            <person name="Sharpe T."/>
            <person name="Baker M.L."/>
            <person name="Batzer M.A."/>
            <person name="Benos P.V."/>
            <person name="Belov K."/>
            <person name="Clamp M."/>
            <person name="Cook A."/>
            <person name="Cuff J."/>
            <person name="Das R."/>
            <person name="Davidow L."/>
            <person name="Deakin J.E."/>
            <person name="Fazzari M.J."/>
            <person name="Glass J.L."/>
            <person name="Grabherr M."/>
            <person name="Greally J.M."/>
            <person name="Gu W."/>
            <person name="Hore T.A."/>
            <person name="Huttley G.A."/>
            <person name="Kleber M."/>
            <person name="Jirtle R.L."/>
            <person name="Koina E."/>
            <person name="Lee J.T."/>
            <person name="Mahony S."/>
            <person name="Marra M.A."/>
            <person name="Miller R.D."/>
            <person name="Nicholls R.D."/>
            <person name="Oda M."/>
            <person name="Papenfuss A.T."/>
            <person name="Parra Z.E."/>
            <person name="Pollock D.D."/>
            <person name="Ray D.A."/>
            <person name="Schein J.E."/>
            <person name="Speed T.P."/>
            <person name="Thompson K."/>
            <person name="VandeBerg J.L."/>
            <person name="Wade C.M."/>
            <person name="Walker J.A."/>
            <person name="Waters P.D."/>
            <person name="Webber C."/>
            <person name="Weidman J.R."/>
            <person name="Xie X."/>
            <person name="Zody M.C."/>
            <person name="Baldwin J."/>
            <person name="Abdouelleil A."/>
            <person name="Abdulkadir J."/>
            <person name="Abebe A."/>
            <person name="Abera B."/>
            <person name="Abreu J."/>
            <person name="Acer S.C."/>
            <person name="Aftuck L."/>
            <person name="Alexander A."/>
            <person name="An P."/>
            <person name="Anderson E."/>
            <person name="Anderson S."/>
            <person name="Arachi H."/>
            <person name="Azer M."/>
            <person name="Bachantsang P."/>
            <person name="Barry A."/>
            <person name="Bayul T."/>
            <person name="Berlin A."/>
            <person name="Bessette D."/>
            <person name="Bloom T."/>
            <person name="Bloom T."/>
            <person name="Boguslavskiy L."/>
            <person name="Bonnet C."/>
            <person name="Boukhgalter B."/>
            <person name="Bourzgui I."/>
            <person name="Brown A."/>
            <person name="Cahill P."/>
            <person name="Channer S."/>
            <person name="Cheshatsang Y."/>
            <person name="Chuda L."/>
            <person name="Citroen M."/>
            <person name="Collymore A."/>
            <person name="Cooke P."/>
            <person name="Costello M."/>
            <person name="D'Aco K."/>
            <person name="Daza R."/>
            <person name="De Haan G."/>
            <person name="DeGray S."/>
            <person name="DeMaso C."/>
            <person name="Dhargay N."/>
            <person name="Dooley K."/>
            <person name="Dooley E."/>
            <person name="Doricent M."/>
            <person name="Dorje P."/>
            <person name="Dorjee K."/>
            <person name="Dupes A."/>
            <person name="Elong R."/>
            <person name="Falk J."/>
            <person name="Farina A."/>
            <person name="Faro S."/>
            <person name="Ferguson D."/>
            <person name="Fisher S."/>
            <person name="Foley C.D."/>
            <person name="Franke A."/>
            <person name="Friedrich D."/>
            <person name="Gadbois L."/>
            <person name="Gearin G."/>
            <person name="Gearin C.R."/>
            <person name="Giannoukos G."/>
            <person name="Goode T."/>
            <person name="Graham J."/>
            <person name="Grandbois E."/>
            <person name="Grewal S."/>
            <person name="Gyaltsen K."/>
            <person name="Hafez N."/>
            <person name="Hagos B."/>
            <person name="Hall J."/>
            <person name="Henson C."/>
            <person name="Hollinger A."/>
            <person name="Honan T."/>
            <person name="Huard M.D."/>
            <person name="Hughes L."/>
            <person name="Hurhula B."/>
            <person name="Husby M.E."/>
            <person name="Kamat A."/>
            <person name="Kanga B."/>
            <person name="Kashin S."/>
            <person name="Khazanovich D."/>
            <person name="Kisner P."/>
            <person name="Lance K."/>
            <person name="Lara M."/>
            <person name="Lee W."/>
            <person name="Lennon N."/>
            <person name="Letendre F."/>
            <person name="LeVine R."/>
            <person name="Lipovsky A."/>
            <person name="Liu X."/>
            <person name="Liu J."/>
            <person name="Liu S."/>
            <person name="Lokyitsang T."/>
            <person name="Lokyitsang Y."/>
            <person name="Lubonja R."/>
            <person name="Lui A."/>
            <person name="MacDonald P."/>
            <person name="Magnisalis V."/>
            <person name="Maru K."/>
            <person name="Matthews C."/>
            <person name="McCusker W."/>
            <person name="McDonough S."/>
            <person name="Mehta T."/>
            <person name="Meldrim J."/>
            <person name="Meneus L."/>
            <person name="Mihai O."/>
            <person name="Mihalev A."/>
            <person name="Mihova T."/>
            <person name="Mittelman R."/>
            <person name="Mlenga V."/>
            <person name="Montmayeur A."/>
            <person name="Mulrain L."/>
            <person name="Navidi A."/>
            <person name="Naylor J."/>
            <person name="Negash T."/>
            <person name="Nguyen T."/>
            <person name="Nguyen N."/>
            <person name="Nicol R."/>
            <person name="Norbu C."/>
            <person name="Norbu N."/>
            <person name="Novod N."/>
            <person name="O'Neill B."/>
            <person name="Osman S."/>
            <person name="Markiewicz E."/>
            <person name="Oyono O.L."/>
            <person name="Patti C."/>
            <person name="Phunkhang P."/>
            <person name="Pierre F."/>
            <person name="Priest M."/>
            <person name="Raghuraman S."/>
            <person name="Rege F."/>
            <person name="Reyes R."/>
            <person name="Rise C."/>
            <person name="Rogov P."/>
            <person name="Ross K."/>
            <person name="Ryan E."/>
            <person name="Settipalli S."/>
            <person name="Shea T."/>
            <person name="Sherpa N."/>
            <person name="Shi L."/>
            <person name="Shih D."/>
            <person name="Sparrow T."/>
            <person name="Spaulding J."/>
            <person name="Stalker J."/>
            <person name="Stange-Thomann N."/>
            <person name="Stavropoulos S."/>
            <person name="Stone C."/>
            <person name="Strader C."/>
            <person name="Tesfaye S."/>
            <person name="Thomson T."/>
            <person name="Thoulutsang Y."/>
            <person name="Thoulutsang D."/>
            <person name="Topham K."/>
            <person name="Topping I."/>
            <person name="Tsamla T."/>
            <person name="Vassiliev H."/>
            <person name="Vo A."/>
            <person name="Wangchuk T."/>
            <person name="Wangdi T."/>
            <person name="Weiand M."/>
            <person name="Wilkinson J."/>
            <person name="Wilson A."/>
            <person name="Yadav S."/>
            <person name="Young G."/>
            <person name="Yu Q."/>
            <person name="Zembek L."/>
            <person name="Zhong D."/>
            <person name="Zimmer A."/>
            <person name="Zwirko Z."/>
            <person name="Jaffe D.B."/>
            <person name="Alvarez P."/>
            <person name="Brockman W."/>
            <person name="Butler J."/>
            <person name="Chin C."/>
            <person name="Gnerre S."/>
            <person name="MacCallum I."/>
            <person name="Graves J.A."/>
            <person name="Ponting C.P."/>
            <person name="Breen M."/>
            <person name="Samollow P.B."/>
            <person name="Lander E.S."/>
            <person name="Lindblad-Toh K."/>
        </authorList>
    </citation>
    <scope>NUCLEOTIDE SEQUENCE [LARGE SCALE GENOMIC DNA]</scope>
</reference>
<organism evidence="12 13">
    <name type="scientific">Monodelphis domestica</name>
    <name type="common">Gray short-tailed opossum</name>
    <dbReference type="NCBI Taxonomy" id="13616"/>
    <lineage>
        <taxon>Eukaryota</taxon>
        <taxon>Metazoa</taxon>
        <taxon>Chordata</taxon>
        <taxon>Craniata</taxon>
        <taxon>Vertebrata</taxon>
        <taxon>Euteleostomi</taxon>
        <taxon>Mammalia</taxon>
        <taxon>Metatheria</taxon>
        <taxon>Didelphimorphia</taxon>
        <taxon>Didelphidae</taxon>
        <taxon>Monodelphis</taxon>
    </lineage>
</organism>
<dbReference type="InterPro" id="IPR013083">
    <property type="entry name" value="Znf_RING/FYVE/PHD"/>
</dbReference>
<reference evidence="12" key="2">
    <citation type="submission" date="2025-08" db="UniProtKB">
        <authorList>
            <consortium name="Ensembl"/>
        </authorList>
    </citation>
    <scope>IDENTIFICATION</scope>
</reference>
<evidence type="ECO:0000256" key="10">
    <source>
        <dbReference type="SAM" id="MobiDB-lite"/>
    </source>
</evidence>
<dbReference type="HOGENOM" id="CLU_024295_0_0_1"/>
<dbReference type="eggNOG" id="ENOG502RGAW">
    <property type="taxonomic scope" value="Eukaryota"/>
</dbReference>
<evidence type="ECO:0000256" key="3">
    <source>
        <dbReference type="ARBA" id="ARBA00009413"/>
    </source>
</evidence>
<evidence type="ECO:0000259" key="11">
    <source>
        <dbReference type="PROSITE" id="PS50089"/>
    </source>
</evidence>
<dbReference type="Pfam" id="PF18102">
    <property type="entry name" value="DTC"/>
    <property type="match status" value="1"/>
</dbReference>
<evidence type="ECO:0000313" key="13">
    <source>
        <dbReference type="Proteomes" id="UP000002280"/>
    </source>
</evidence>
<evidence type="ECO:0000256" key="6">
    <source>
        <dbReference type="ARBA" id="ARBA00022771"/>
    </source>
</evidence>
<keyword evidence="6 8" id="KW-0863">Zinc-finger</keyword>
<dbReference type="SUPFAM" id="SSF57850">
    <property type="entry name" value="RING/U-box"/>
    <property type="match status" value="1"/>
</dbReference>
<comment type="similarity">
    <text evidence="3 9">Belongs to the Deltex family.</text>
</comment>
<dbReference type="Pfam" id="PF13923">
    <property type="entry name" value="zf-C3HC4_2"/>
    <property type="match status" value="1"/>
</dbReference>
<dbReference type="STRING" id="13616.ENSMODP00000022832"/>
<comment type="subcellular location">
    <subcellularLocation>
        <location evidence="9">Cytoplasm</location>
    </subcellularLocation>
</comment>
<evidence type="ECO:0000256" key="7">
    <source>
        <dbReference type="ARBA" id="ARBA00022833"/>
    </source>
</evidence>
<dbReference type="Gene3D" id="3.30.70.330">
    <property type="match status" value="1"/>
</dbReference>
<evidence type="ECO:0000256" key="4">
    <source>
        <dbReference type="ARBA" id="ARBA00022679"/>
    </source>
</evidence>
<dbReference type="InterPro" id="IPR001841">
    <property type="entry name" value="Znf_RING"/>
</dbReference>
<evidence type="ECO:0000256" key="5">
    <source>
        <dbReference type="ARBA" id="ARBA00022723"/>
    </source>
</evidence>
<evidence type="ECO:0000313" key="12">
    <source>
        <dbReference type="Ensembl" id="ENSMODP00000022832.3"/>
    </source>
</evidence>
<dbReference type="Bgee" id="ENSMODG00000018311">
    <property type="expression patterns" value="Expressed in liver and 16 other cell types or tissues"/>
</dbReference>
<evidence type="ECO:0000256" key="2">
    <source>
        <dbReference type="ARBA" id="ARBA00004906"/>
    </source>
</evidence>
<feature type="region of interest" description="Disordered" evidence="10">
    <location>
        <begin position="103"/>
        <end position="129"/>
    </location>
</feature>
<dbReference type="EC" id="2.3.2.27" evidence="9"/>
<dbReference type="UniPathway" id="UPA00143"/>
<comment type="pathway">
    <text evidence="2 9">Protein modification; protein ubiquitination.</text>
</comment>
<sequence length="756" mass="85835">MATGGSAHGPPWRVLVRVSENCSGLEKKLEKYFQSSKKSGGGECKVKAGPSEGTFWVEFLESQAKERVMEKRDHIVELSTMSHVKVFLEANENPVVKNTLEMSQLSSQPQSLRKEFSDENHPDEGGAPISPKPFIQKIFLHVEAHFNSNLLSKELRKKMTNLCPNLKIERGRDGIEKVSGDFQDIEKIYEFLSENILSNDQKEDLPHSASRREIEQIIPNDWDSHITQSNPKHRTEEEPELITVPSDLYQYFKHVFADTLDEIEKEHKVHIKSTLAYPNVNLDFETSKPGNRKEAQEAFIRAFQTEIQNVTCKEVCFEDDKLALEAQRILTDKFKKLHLNAKGKFLILRGNLENILAAQDFIEKNSSHKQSVQIRVSRNMLKNGIEVDRVCLYLLQQELTKIEKKFDISVEFVNDPLSQKVLLVFKPKDNGLDLSVHAYKYFTGAFQMVLPQIVKKVVSLKPLDKERKKCVEKIFFDDLKTKHPHVGLEWNGRELTLAGLPRHIGEAMGYIENHFRIEDPAQQSQGSALSVGGNSNGELKSPLERNAADFKMALLPSKEVPSSGDKGKEEKEEEKECIICMSAIRHKEVLPKCKHEFCGPCIREAMTYRPVCPLCQTVYGIITGNQPDGKMTFNCSSTSLPGYSSCGTIEIFYEMPGGIQTEEHPNPGKFYSGTKRVAYLPDNEEGRQVLYLLKRAFDQKLIFTVGHSRTTGASNTITWNDIHHKTSRHGGPENFGYPDPDYLKRVKLELKAKGIE</sequence>
<evidence type="ECO:0000256" key="1">
    <source>
        <dbReference type="ARBA" id="ARBA00000900"/>
    </source>
</evidence>
<dbReference type="InterPro" id="IPR012677">
    <property type="entry name" value="Nucleotide-bd_a/b_plait_sf"/>
</dbReference>
<dbReference type="Pfam" id="PF21718">
    <property type="entry name" value="KH_DTX3L"/>
    <property type="match status" value="2"/>
</dbReference>
<dbReference type="PROSITE" id="PS50089">
    <property type="entry name" value="ZF_RING_2"/>
    <property type="match status" value="1"/>
</dbReference>
<dbReference type="GO" id="GO:0005654">
    <property type="term" value="C:nucleoplasm"/>
    <property type="evidence" value="ECO:0000318"/>
    <property type="project" value="GO_Central"/>
</dbReference>
<dbReference type="SMART" id="SM00184">
    <property type="entry name" value="RING"/>
    <property type="match status" value="1"/>
</dbReference>
<comment type="catalytic activity">
    <reaction evidence="1 9">
        <text>S-ubiquitinyl-[E2 ubiquitin-conjugating enzyme]-L-cysteine + [acceptor protein]-L-lysine = [E2 ubiquitin-conjugating enzyme]-L-cysteine + N(6)-ubiquitinyl-[acceptor protein]-L-lysine.</text>
        <dbReference type="EC" id="2.3.2.27"/>
    </reaction>
</comment>
<dbReference type="AlphaFoldDB" id="F6PUL4"/>
<dbReference type="GO" id="GO:0008270">
    <property type="term" value="F:zinc ion binding"/>
    <property type="evidence" value="ECO:0007669"/>
    <property type="project" value="UniProtKB-KW"/>
</dbReference>
<keyword evidence="4 9" id="KW-0808">Transferase</keyword>
<dbReference type="InterPro" id="IPR057051">
    <property type="entry name" value="PARP14_RPM_1"/>
</dbReference>
<dbReference type="GO" id="GO:0016567">
    <property type="term" value="P:protein ubiquitination"/>
    <property type="evidence" value="ECO:0000318"/>
    <property type="project" value="GO_Central"/>
</dbReference>